<dbReference type="InterPro" id="IPR021254">
    <property type="entry name" value="DUF2806"/>
</dbReference>
<name>A0ABZ0K4L9_9GAMM</name>
<protein>
    <submittedName>
        <fullName evidence="1">TIGR03899 family protein</fullName>
    </submittedName>
</protein>
<dbReference type="EMBL" id="CP136522">
    <property type="protein sequence ID" value="WOT06941.1"/>
    <property type="molecule type" value="Genomic_DNA"/>
</dbReference>
<accession>A0ABZ0K4L9</accession>
<gene>
    <name evidence="1" type="ORF">RGE70_02980</name>
</gene>
<dbReference type="Proteomes" id="UP001529491">
    <property type="component" value="Chromosome"/>
</dbReference>
<dbReference type="Pfam" id="PF10987">
    <property type="entry name" value="DUF2806"/>
    <property type="match status" value="1"/>
</dbReference>
<keyword evidence="2" id="KW-1185">Reference proteome</keyword>
<proteinExistence type="predicted"/>
<organism evidence="1 2">
    <name type="scientific">Shewanella youngdeokensis</name>
    <dbReference type="NCBI Taxonomy" id="2999068"/>
    <lineage>
        <taxon>Bacteria</taxon>
        <taxon>Pseudomonadati</taxon>
        <taxon>Pseudomonadota</taxon>
        <taxon>Gammaproteobacteria</taxon>
        <taxon>Alteromonadales</taxon>
        <taxon>Shewanellaceae</taxon>
        <taxon>Shewanella</taxon>
    </lineage>
</organism>
<evidence type="ECO:0000313" key="1">
    <source>
        <dbReference type="EMBL" id="WOT06941.1"/>
    </source>
</evidence>
<sequence length="274" mass="30729">MKSTNSDNTKSTDVSARKKALLLGRMLGLSSSEDYRPSSASIDERALQRSQIQARQYQSNLETIYKIAISQTPSDTTGTDLDPDWAHQFFQLAEQIHNRKMQELWGRILASEIASPGNFSLRTLSTLKQLTHKEAQVLEKALSMSVLVNNENKFKLIIGFKHAGGLGQIFKKATQTNIGLSQFGLPYSNILTLIEAGILHRSELETGLLSSKKPINFALSKIKLKLTPKSGQLFFNYYRFTPVGDELAQLIHFNTDTNYIKALKAIFAQDFKID</sequence>
<evidence type="ECO:0000313" key="2">
    <source>
        <dbReference type="Proteomes" id="UP001529491"/>
    </source>
</evidence>
<dbReference type="NCBIfam" id="TIGR03899">
    <property type="entry name" value="TIGR03899 family protein"/>
    <property type="match status" value="1"/>
</dbReference>
<reference evidence="1 2" key="1">
    <citation type="submission" date="2023-10" db="EMBL/GenBank/DDBJ databases">
        <title>Complete genome sequence of Shewanella sp. DAU334.</title>
        <authorList>
            <person name="Lee Y.-S."/>
            <person name="Jeong H.-R."/>
            <person name="Hwang E.-J."/>
            <person name="Choi Y.-L."/>
            <person name="Kim G.-D."/>
        </authorList>
    </citation>
    <scope>NUCLEOTIDE SEQUENCE [LARGE SCALE GENOMIC DNA]</scope>
    <source>
        <strain evidence="1 2">DAU334</strain>
    </source>
</reference>